<keyword evidence="2" id="KW-0812">Transmembrane</keyword>
<feature type="region of interest" description="Disordered" evidence="1">
    <location>
        <begin position="1"/>
        <end position="25"/>
    </location>
</feature>
<gene>
    <name evidence="3" type="ORF">L210DRAFT_936751</name>
</gene>
<evidence type="ECO:0000256" key="1">
    <source>
        <dbReference type="SAM" id="MobiDB-lite"/>
    </source>
</evidence>
<evidence type="ECO:0000313" key="4">
    <source>
        <dbReference type="Proteomes" id="UP001194468"/>
    </source>
</evidence>
<protein>
    <submittedName>
        <fullName evidence="3">Uncharacterized protein</fullName>
    </submittedName>
</protein>
<keyword evidence="2" id="KW-1133">Transmembrane helix</keyword>
<evidence type="ECO:0000313" key="3">
    <source>
        <dbReference type="EMBL" id="KAF8446107.1"/>
    </source>
</evidence>
<organism evidence="3 4">
    <name type="scientific">Boletus edulis BED1</name>
    <dbReference type="NCBI Taxonomy" id="1328754"/>
    <lineage>
        <taxon>Eukaryota</taxon>
        <taxon>Fungi</taxon>
        <taxon>Dikarya</taxon>
        <taxon>Basidiomycota</taxon>
        <taxon>Agaricomycotina</taxon>
        <taxon>Agaricomycetes</taxon>
        <taxon>Agaricomycetidae</taxon>
        <taxon>Boletales</taxon>
        <taxon>Boletineae</taxon>
        <taxon>Boletaceae</taxon>
        <taxon>Boletoideae</taxon>
        <taxon>Boletus</taxon>
    </lineage>
</organism>
<evidence type="ECO:0000256" key="2">
    <source>
        <dbReference type="SAM" id="Phobius"/>
    </source>
</evidence>
<reference evidence="3" key="2">
    <citation type="journal article" date="2020" name="Nat. Commun.">
        <title>Large-scale genome sequencing of mycorrhizal fungi provides insights into the early evolution of symbiotic traits.</title>
        <authorList>
            <person name="Miyauchi S."/>
            <person name="Kiss E."/>
            <person name="Kuo A."/>
            <person name="Drula E."/>
            <person name="Kohler A."/>
            <person name="Sanchez-Garcia M."/>
            <person name="Morin E."/>
            <person name="Andreopoulos B."/>
            <person name="Barry K.W."/>
            <person name="Bonito G."/>
            <person name="Buee M."/>
            <person name="Carver A."/>
            <person name="Chen C."/>
            <person name="Cichocki N."/>
            <person name="Clum A."/>
            <person name="Culley D."/>
            <person name="Crous P.W."/>
            <person name="Fauchery L."/>
            <person name="Girlanda M."/>
            <person name="Hayes R.D."/>
            <person name="Keri Z."/>
            <person name="LaButti K."/>
            <person name="Lipzen A."/>
            <person name="Lombard V."/>
            <person name="Magnuson J."/>
            <person name="Maillard F."/>
            <person name="Murat C."/>
            <person name="Nolan M."/>
            <person name="Ohm R.A."/>
            <person name="Pangilinan J."/>
            <person name="Pereira M.F."/>
            <person name="Perotto S."/>
            <person name="Peter M."/>
            <person name="Pfister S."/>
            <person name="Riley R."/>
            <person name="Sitrit Y."/>
            <person name="Stielow J.B."/>
            <person name="Szollosi G."/>
            <person name="Zifcakova L."/>
            <person name="Stursova M."/>
            <person name="Spatafora J.W."/>
            <person name="Tedersoo L."/>
            <person name="Vaario L.M."/>
            <person name="Yamada A."/>
            <person name="Yan M."/>
            <person name="Wang P."/>
            <person name="Xu J."/>
            <person name="Bruns T."/>
            <person name="Baldrian P."/>
            <person name="Vilgalys R."/>
            <person name="Dunand C."/>
            <person name="Henrissat B."/>
            <person name="Grigoriev I.V."/>
            <person name="Hibbett D."/>
            <person name="Nagy L.G."/>
            <person name="Martin F.M."/>
        </authorList>
    </citation>
    <scope>NUCLEOTIDE SEQUENCE</scope>
    <source>
        <strain evidence="3">BED1</strain>
    </source>
</reference>
<accession>A0AAD4C1J8</accession>
<feature type="transmembrane region" description="Helical" evidence="2">
    <location>
        <begin position="44"/>
        <end position="69"/>
    </location>
</feature>
<feature type="non-terminal residue" evidence="3">
    <location>
        <position position="1"/>
    </location>
</feature>
<keyword evidence="4" id="KW-1185">Reference proteome</keyword>
<name>A0AAD4C1J8_BOLED</name>
<proteinExistence type="predicted"/>
<keyword evidence="2" id="KW-0472">Membrane</keyword>
<feature type="compositionally biased region" description="Basic and acidic residues" evidence="1">
    <location>
        <begin position="1"/>
        <end position="12"/>
    </location>
</feature>
<reference evidence="3" key="1">
    <citation type="submission" date="2019-10" db="EMBL/GenBank/DDBJ databases">
        <authorList>
            <consortium name="DOE Joint Genome Institute"/>
            <person name="Kuo A."/>
            <person name="Miyauchi S."/>
            <person name="Kiss E."/>
            <person name="Drula E."/>
            <person name="Kohler A."/>
            <person name="Sanchez-Garcia M."/>
            <person name="Andreopoulos B."/>
            <person name="Barry K.W."/>
            <person name="Bonito G."/>
            <person name="Buee M."/>
            <person name="Carver A."/>
            <person name="Chen C."/>
            <person name="Cichocki N."/>
            <person name="Clum A."/>
            <person name="Culley D."/>
            <person name="Crous P.W."/>
            <person name="Fauchery L."/>
            <person name="Girlanda M."/>
            <person name="Hayes R."/>
            <person name="Keri Z."/>
            <person name="LaButti K."/>
            <person name="Lipzen A."/>
            <person name="Lombard V."/>
            <person name="Magnuson J."/>
            <person name="Maillard F."/>
            <person name="Morin E."/>
            <person name="Murat C."/>
            <person name="Nolan M."/>
            <person name="Ohm R."/>
            <person name="Pangilinan J."/>
            <person name="Pereira M."/>
            <person name="Perotto S."/>
            <person name="Peter M."/>
            <person name="Riley R."/>
            <person name="Sitrit Y."/>
            <person name="Stielow B."/>
            <person name="Szollosi G."/>
            <person name="Zifcakova L."/>
            <person name="Stursova M."/>
            <person name="Spatafora J.W."/>
            <person name="Tedersoo L."/>
            <person name="Vaario L.-M."/>
            <person name="Yamada A."/>
            <person name="Yan M."/>
            <person name="Wang P."/>
            <person name="Xu J."/>
            <person name="Bruns T."/>
            <person name="Baldrian P."/>
            <person name="Vilgalys R."/>
            <person name="Henrissat B."/>
            <person name="Grigoriev I.V."/>
            <person name="Hibbett D."/>
            <person name="Nagy L.G."/>
            <person name="Martin F.M."/>
        </authorList>
    </citation>
    <scope>NUCLEOTIDE SEQUENCE</scope>
    <source>
        <strain evidence="3">BED1</strain>
    </source>
</reference>
<dbReference type="AlphaFoldDB" id="A0AAD4C1J8"/>
<comment type="caution">
    <text evidence="3">The sequence shown here is derived from an EMBL/GenBank/DDBJ whole genome shotgun (WGS) entry which is preliminary data.</text>
</comment>
<sequence length="71" mass="7604">MRVMSSDKEPSEGRLPQNDHVGRRVSGLESAGSGLVQVPDIGELIISLVMSIMFSVLVSILVSTLATLLEH</sequence>
<dbReference type="EMBL" id="WHUW01000005">
    <property type="protein sequence ID" value="KAF8446107.1"/>
    <property type="molecule type" value="Genomic_DNA"/>
</dbReference>
<dbReference type="Proteomes" id="UP001194468">
    <property type="component" value="Unassembled WGS sequence"/>
</dbReference>